<sequence>MEELDKWCRICGTGLHKCGHRLDEFAERTSTTLEEMLSFCVGKKETKPNDGKAYLLCSPCKEDLLVAYKLLQLYHETTKRLFKTSTTNAFSMPNDLSCTENNKAQSVANAPDK</sequence>
<dbReference type="VEuPathDB" id="VectorBase:AFUN006551"/>
<keyword evidence="1" id="KW-0863">Zinc-finger</keyword>
<name>A0A182RJY3_ANOFN</name>
<evidence type="ECO:0000256" key="2">
    <source>
        <dbReference type="SAM" id="MobiDB-lite"/>
    </source>
</evidence>
<keyword evidence="1" id="KW-0862">Zinc</keyword>
<feature type="domain" description="ZAD" evidence="3">
    <location>
        <begin position="6"/>
        <end position="84"/>
    </location>
</feature>
<feature type="binding site" evidence="1">
    <location>
        <position position="11"/>
    </location>
    <ligand>
        <name>Zn(2+)</name>
        <dbReference type="ChEBI" id="CHEBI:29105"/>
    </ligand>
</feature>
<evidence type="ECO:0000313" key="4">
    <source>
        <dbReference type="EnsemblMetazoa" id="AFUN006551-PA"/>
    </source>
</evidence>
<dbReference type="PROSITE" id="PS51915">
    <property type="entry name" value="ZAD"/>
    <property type="match status" value="1"/>
</dbReference>
<proteinExistence type="predicted"/>
<evidence type="ECO:0000256" key="1">
    <source>
        <dbReference type="PROSITE-ProRule" id="PRU01263"/>
    </source>
</evidence>
<dbReference type="GO" id="GO:0008270">
    <property type="term" value="F:zinc ion binding"/>
    <property type="evidence" value="ECO:0007669"/>
    <property type="project" value="UniProtKB-UniRule"/>
</dbReference>
<feature type="binding site" evidence="1">
    <location>
        <position position="8"/>
    </location>
    <ligand>
        <name>Zn(2+)</name>
        <dbReference type="ChEBI" id="CHEBI:29105"/>
    </ligand>
</feature>
<organism evidence="4">
    <name type="scientific">Anopheles funestus</name>
    <name type="common">African malaria mosquito</name>
    <dbReference type="NCBI Taxonomy" id="62324"/>
    <lineage>
        <taxon>Eukaryota</taxon>
        <taxon>Metazoa</taxon>
        <taxon>Ecdysozoa</taxon>
        <taxon>Arthropoda</taxon>
        <taxon>Hexapoda</taxon>
        <taxon>Insecta</taxon>
        <taxon>Pterygota</taxon>
        <taxon>Neoptera</taxon>
        <taxon>Endopterygota</taxon>
        <taxon>Diptera</taxon>
        <taxon>Nematocera</taxon>
        <taxon>Culicoidea</taxon>
        <taxon>Culicidae</taxon>
        <taxon>Anophelinae</taxon>
        <taxon>Anopheles</taxon>
    </lineage>
</organism>
<feature type="binding site" evidence="1">
    <location>
        <position position="57"/>
    </location>
    <ligand>
        <name>Zn(2+)</name>
        <dbReference type="ChEBI" id="CHEBI:29105"/>
    </ligand>
</feature>
<dbReference type="EnsemblMetazoa" id="AFUN006551-RA">
    <property type="protein sequence ID" value="AFUN006551-PA"/>
    <property type="gene ID" value="AFUN006551"/>
</dbReference>
<evidence type="ECO:0000259" key="3">
    <source>
        <dbReference type="PROSITE" id="PS51915"/>
    </source>
</evidence>
<dbReference type="VEuPathDB" id="VectorBase:AFUN2_009824"/>
<dbReference type="SUPFAM" id="SSF57716">
    <property type="entry name" value="Glucocorticoid receptor-like (DNA-binding domain)"/>
    <property type="match status" value="1"/>
</dbReference>
<dbReference type="InterPro" id="IPR012934">
    <property type="entry name" value="Znf_AD"/>
</dbReference>
<reference evidence="4" key="1">
    <citation type="submission" date="2020-05" db="UniProtKB">
        <authorList>
            <consortium name="EnsemblMetazoa"/>
        </authorList>
    </citation>
    <scope>IDENTIFICATION</scope>
    <source>
        <strain evidence="4">FUMOZ</strain>
    </source>
</reference>
<dbReference type="AlphaFoldDB" id="A0A182RJY3"/>
<dbReference type="SMART" id="SM00868">
    <property type="entry name" value="zf-AD"/>
    <property type="match status" value="1"/>
</dbReference>
<accession>A0A182RJY3</accession>
<protein>
    <submittedName>
        <fullName evidence="4">Zf-AD domain-containing protein</fullName>
    </submittedName>
</protein>
<dbReference type="GO" id="GO:0005634">
    <property type="term" value="C:nucleus"/>
    <property type="evidence" value="ECO:0007669"/>
    <property type="project" value="InterPro"/>
</dbReference>
<keyword evidence="1" id="KW-0479">Metal-binding</keyword>
<feature type="region of interest" description="Disordered" evidence="2">
    <location>
        <begin position="92"/>
        <end position="113"/>
    </location>
</feature>
<feature type="binding site" evidence="1">
    <location>
        <position position="60"/>
    </location>
    <ligand>
        <name>Zn(2+)</name>
        <dbReference type="ChEBI" id="CHEBI:29105"/>
    </ligand>
</feature>